<proteinExistence type="predicted"/>
<dbReference type="Proteomes" id="UP000342249">
    <property type="component" value="Unassembled WGS sequence"/>
</dbReference>
<reference evidence="2 3" key="1">
    <citation type="journal article" date="2019" name="Lett. Appl. Microbiol.">
        <title>A case of 'blown pack' spoilage of vacuum-packaged pork likely associated with Clostridium estertheticum in Canada.</title>
        <authorList>
            <person name="Zhang P."/>
            <person name="Ward P."/>
            <person name="McMullen L.M."/>
            <person name="Yang X."/>
        </authorList>
    </citation>
    <scope>NUCLEOTIDE SEQUENCE [LARGE SCALE GENOMIC DNA]</scope>
    <source>
        <strain evidence="2 3">MA19</strain>
    </source>
</reference>
<evidence type="ECO:0000313" key="2">
    <source>
        <dbReference type="EMBL" id="MPQ64976.1"/>
    </source>
</evidence>
<organism evidence="2 3">
    <name type="scientific">Clostridium estertheticum</name>
    <dbReference type="NCBI Taxonomy" id="238834"/>
    <lineage>
        <taxon>Bacteria</taxon>
        <taxon>Bacillati</taxon>
        <taxon>Bacillota</taxon>
        <taxon>Clostridia</taxon>
        <taxon>Eubacteriales</taxon>
        <taxon>Clostridiaceae</taxon>
        <taxon>Clostridium</taxon>
    </lineage>
</organism>
<dbReference type="AlphaFoldDB" id="A0A5N7INM5"/>
<evidence type="ECO:0000313" key="3">
    <source>
        <dbReference type="Proteomes" id="UP000342249"/>
    </source>
</evidence>
<accession>A0A5N7INM5</accession>
<protein>
    <submittedName>
        <fullName evidence="2">SMI1/KNR4 family protein</fullName>
    </submittedName>
</protein>
<dbReference type="Pfam" id="PF09346">
    <property type="entry name" value="SMI1_KNR4"/>
    <property type="match status" value="1"/>
</dbReference>
<dbReference type="RefSeq" id="WP_152754110.1">
    <property type="nucleotide sequence ID" value="NZ_SPSE01000031.1"/>
</dbReference>
<dbReference type="InterPro" id="IPR018958">
    <property type="entry name" value="Knr4/Smi1-like_dom"/>
</dbReference>
<feature type="domain" description="Knr4/Smi1-like" evidence="1">
    <location>
        <begin position="30"/>
        <end position="137"/>
    </location>
</feature>
<gene>
    <name evidence="2" type="ORF">E4V82_23220</name>
</gene>
<sequence length="142" mass="16698">MNILPKGLRNVLSNDIYLREDKKAVFTALKELGIKPSNEFIEFYTSYSGPFWEETLGVELMDIIEENNNIFTYTNICREQYGFDNKYVILTEISVNEVIVLDSETDKLYRVNFEGGDELLKKGKLNEEWNSFNNFLKEYFDC</sequence>
<dbReference type="Gene3D" id="3.40.1580.10">
    <property type="entry name" value="SMI1/KNR4-like"/>
    <property type="match status" value="1"/>
</dbReference>
<dbReference type="SUPFAM" id="SSF160631">
    <property type="entry name" value="SMI1/KNR4-like"/>
    <property type="match status" value="1"/>
</dbReference>
<evidence type="ECO:0000259" key="1">
    <source>
        <dbReference type="Pfam" id="PF09346"/>
    </source>
</evidence>
<name>A0A5N7INM5_9CLOT</name>
<comment type="caution">
    <text evidence="2">The sequence shown here is derived from an EMBL/GenBank/DDBJ whole genome shotgun (WGS) entry which is preliminary data.</text>
</comment>
<dbReference type="InterPro" id="IPR037883">
    <property type="entry name" value="Knr4/Smi1-like_sf"/>
</dbReference>
<dbReference type="EMBL" id="SPSF01000064">
    <property type="protein sequence ID" value="MPQ64976.1"/>
    <property type="molecule type" value="Genomic_DNA"/>
</dbReference>